<accession>A0A392UU99</accession>
<reference evidence="1 2" key="1">
    <citation type="journal article" date="2018" name="Front. Plant Sci.">
        <title>Red Clover (Trifolium pratense) and Zigzag Clover (T. medium) - A Picture of Genomic Similarities and Differences.</title>
        <authorList>
            <person name="Dluhosova J."/>
            <person name="Istvanek J."/>
            <person name="Nedelnik J."/>
            <person name="Repkova J."/>
        </authorList>
    </citation>
    <scope>NUCLEOTIDE SEQUENCE [LARGE SCALE GENOMIC DNA]</scope>
    <source>
        <strain evidence="2">cv. 10/8</strain>
        <tissue evidence="1">Leaf</tissue>
    </source>
</reference>
<dbReference type="EMBL" id="LXQA010977509">
    <property type="protein sequence ID" value="MCI79604.1"/>
    <property type="molecule type" value="Genomic_DNA"/>
</dbReference>
<evidence type="ECO:0000313" key="1">
    <source>
        <dbReference type="EMBL" id="MCI79604.1"/>
    </source>
</evidence>
<proteinExistence type="predicted"/>
<sequence length="73" mass="8456">RKDTRDTLRGDVPLGGTLHLLDTTDDTLRSRKNVTRGLYRGESWISNCPQDWRSHLQWISMMARLTLSTTLKI</sequence>
<keyword evidence="2" id="KW-1185">Reference proteome</keyword>
<evidence type="ECO:0000313" key="2">
    <source>
        <dbReference type="Proteomes" id="UP000265520"/>
    </source>
</evidence>
<organism evidence="1 2">
    <name type="scientific">Trifolium medium</name>
    <dbReference type="NCBI Taxonomy" id="97028"/>
    <lineage>
        <taxon>Eukaryota</taxon>
        <taxon>Viridiplantae</taxon>
        <taxon>Streptophyta</taxon>
        <taxon>Embryophyta</taxon>
        <taxon>Tracheophyta</taxon>
        <taxon>Spermatophyta</taxon>
        <taxon>Magnoliopsida</taxon>
        <taxon>eudicotyledons</taxon>
        <taxon>Gunneridae</taxon>
        <taxon>Pentapetalae</taxon>
        <taxon>rosids</taxon>
        <taxon>fabids</taxon>
        <taxon>Fabales</taxon>
        <taxon>Fabaceae</taxon>
        <taxon>Papilionoideae</taxon>
        <taxon>50 kb inversion clade</taxon>
        <taxon>NPAAA clade</taxon>
        <taxon>Hologalegina</taxon>
        <taxon>IRL clade</taxon>
        <taxon>Trifolieae</taxon>
        <taxon>Trifolium</taxon>
    </lineage>
</organism>
<name>A0A392UU99_9FABA</name>
<dbReference type="AlphaFoldDB" id="A0A392UU99"/>
<protein>
    <submittedName>
        <fullName evidence="1">Uncharacterized protein</fullName>
    </submittedName>
</protein>
<dbReference type="Proteomes" id="UP000265520">
    <property type="component" value="Unassembled WGS sequence"/>
</dbReference>
<comment type="caution">
    <text evidence="1">The sequence shown here is derived from an EMBL/GenBank/DDBJ whole genome shotgun (WGS) entry which is preliminary data.</text>
</comment>
<feature type="non-terminal residue" evidence="1">
    <location>
        <position position="1"/>
    </location>
</feature>